<dbReference type="AlphaFoldDB" id="A0A8J4STA4"/>
<sequence length="83" mass="9454">MESIRPAALPLCKEPRLNLYVQGWALASFYHPEYANQDWLFSCTQYFDIELQVLKSDLFHYGTGMCLGATSPRTGELMNGFLS</sequence>
<proteinExistence type="predicted"/>
<evidence type="ECO:0000313" key="2">
    <source>
        <dbReference type="Proteomes" id="UP000748531"/>
    </source>
</evidence>
<dbReference type="EMBL" id="LUCH01000207">
    <property type="protein sequence ID" value="KAF5405783.1"/>
    <property type="molecule type" value="Genomic_DNA"/>
</dbReference>
<accession>A0A8J4STA4</accession>
<evidence type="ECO:0000313" key="1">
    <source>
        <dbReference type="EMBL" id="KAF5405783.1"/>
    </source>
</evidence>
<gene>
    <name evidence="1" type="ORF">PHET_00727</name>
</gene>
<reference evidence="1" key="1">
    <citation type="submission" date="2019-05" db="EMBL/GenBank/DDBJ databases">
        <title>Annotation for the trematode Paragonimus heterotremus.</title>
        <authorList>
            <person name="Choi Y.-J."/>
        </authorList>
    </citation>
    <scope>NUCLEOTIDE SEQUENCE</scope>
    <source>
        <strain evidence="1">LC</strain>
    </source>
</reference>
<dbReference type="Proteomes" id="UP000748531">
    <property type="component" value="Unassembled WGS sequence"/>
</dbReference>
<comment type="caution">
    <text evidence="1">The sequence shown here is derived from an EMBL/GenBank/DDBJ whole genome shotgun (WGS) entry which is preliminary data.</text>
</comment>
<protein>
    <submittedName>
        <fullName evidence="1">Uncharacterized protein</fullName>
    </submittedName>
</protein>
<name>A0A8J4STA4_9TREM</name>
<keyword evidence="2" id="KW-1185">Reference proteome</keyword>
<organism evidence="1 2">
    <name type="scientific">Paragonimus heterotremus</name>
    <dbReference type="NCBI Taxonomy" id="100268"/>
    <lineage>
        <taxon>Eukaryota</taxon>
        <taxon>Metazoa</taxon>
        <taxon>Spiralia</taxon>
        <taxon>Lophotrochozoa</taxon>
        <taxon>Platyhelminthes</taxon>
        <taxon>Trematoda</taxon>
        <taxon>Digenea</taxon>
        <taxon>Plagiorchiida</taxon>
        <taxon>Troglotremata</taxon>
        <taxon>Troglotrematidae</taxon>
        <taxon>Paragonimus</taxon>
    </lineage>
</organism>